<dbReference type="GO" id="GO:0016413">
    <property type="term" value="F:O-acetyltransferase activity"/>
    <property type="evidence" value="ECO:0000318"/>
    <property type="project" value="GO_Central"/>
</dbReference>
<dbReference type="EMBL" id="LFYR01001529">
    <property type="protein sequence ID" value="KMZ61148.1"/>
    <property type="molecule type" value="Genomic_DNA"/>
</dbReference>
<comment type="similarity">
    <text evidence="1">Belongs to the PC-esterase family. TBL subfamily.</text>
</comment>
<dbReference type="OrthoDB" id="630188at2759"/>
<comment type="caution">
    <text evidence="3">The sequence shown here is derived from an EMBL/GenBank/DDBJ whole genome shotgun (WGS) entry which is preliminary data.</text>
</comment>
<protein>
    <recommendedName>
        <fullName evidence="2">Trichome birefringence-like C-terminal domain-containing protein</fullName>
    </recommendedName>
</protein>
<sequence>MYFNVYLLTVQVDYPIDISNSTDVDFKQVFYVKYNFTITVMWSHFLVRTVTPPNNDLNGIWKMYLDEPDDSWFPDIAKFDYVVISDGNWFMKQSMYYEKGKLIGCSKCHIEGVEDLTMYYGNKKAFRTALAALNNLKEFKGMVFLRTISPDHFQNGDWATGGDCPKTMPYGRNQIDLYESGVLLYQGQLEEFIQAEKIGRFSKGLKYGLIDITQAMLLRPDGHPNKYGHQRQPNQKFRNDCVHWCLPGPIELWNEFMYQLMIQLA</sequence>
<dbReference type="GO" id="GO:0005794">
    <property type="term" value="C:Golgi apparatus"/>
    <property type="evidence" value="ECO:0000318"/>
    <property type="project" value="GO_Central"/>
</dbReference>
<reference evidence="4" key="1">
    <citation type="journal article" date="2016" name="Nature">
        <title>The genome of the seagrass Zostera marina reveals angiosperm adaptation to the sea.</title>
        <authorList>
            <person name="Olsen J.L."/>
            <person name="Rouze P."/>
            <person name="Verhelst B."/>
            <person name="Lin Y.-C."/>
            <person name="Bayer T."/>
            <person name="Collen J."/>
            <person name="Dattolo E."/>
            <person name="De Paoli E."/>
            <person name="Dittami S."/>
            <person name="Maumus F."/>
            <person name="Michel G."/>
            <person name="Kersting A."/>
            <person name="Lauritano C."/>
            <person name="Lohaus R."/>
            <person name="Toepel M."/>
            <person name="Tonon T."/>
            <person name="Vanneste K."/>
            <person name="Amirebrahimi M."/>
            <person name="Brakel J."/>
            <person name="Bostroem C."/>
            <person name="Chovatia M."/>
            <person name="Grimwood J."/>
            <person name="Jenkins J.W."/>
            <person name="Jueterbock A."/>
            <person name="Mraz A."/>
            <person name="Stam W.T."/>
            <person name="Tice H."/>
            <person name="Bornberg-Bauer E."/>
            <person name="Green P.J."/>
            <person name="Pearson G.A."/>
            <person name="Procaccini G."/>
            <person name="Duarte C.M."/>
            <person name="Schmutz J."/>
            <person name="Reusch T.B.H."/>
            <person name="Van de Peer Y."/>
        </authorList>
    </citation>
    <scope>NUCLEOTIDE SEQUENCE [LARGE SCALE GENOMIC DNA]</scope>
    <source>
        <strain evidence="4">cv. Finnish</strain>
    </source>
</reference>
<evidence type="ECO:0000259" key="2">
    <source>
        <dbReference type="Pfam" id="PF13839"/>
    </source>
</evidence>
<dbReference type="PANTHER" id="PTHR32285:SF48">
    <property type="entry name" value="PROTEIN TRICHOME BIREFRINGENCE-LIKE 19"/>
    <property type="match status" value="1"/>
</dbReference>
<keyword evidence="4" id="KW-1185">Reference proteome</keyword>
<name>A0A0K9NWY0_ZOSMR</name>
<gene>
    <name evidence="3" type="ORF">ZOSMA_54G00790</name>
</gene>
<proteinExistence type="inferred from homology"/>
<dbReference type="InterPro" id="IPR029962">
    <property type="entry name" value="TBL"/>
</dbReference>
<evidence type="ECO:0000313" key="4">
    <source>
        <dbReference type="Proteomes" id="UP000036987"/>
    </source>
</evidence>
<evidence type="ECO:0000256" key="1">
    <source>
        <dbReference type="ARBA" id="ARBA00007727"/>
    </source>
</evidence>
<dbReference type="Proteomes" id="UP000036987">
    <property type="component" value="Unassembled WGS sequence"/>
</dbReference>
<evidence type="ECO:0000313" key="3">
    <source>
        <dbReference type="EMBL" id="KMZ61148.1"/>
    </source>
</evidence>
<accession>A0A0K9NWY0</accession>
<dbReference type="InterPro" id="IPR026057">
    <property type="entry name" value="TBL_C"/>
</dbReference>
<dbReference type="OMA" id="WASHIDD"/>
<dbReference type="AlphaFoldDB" id="A0A0K9NWY0"/>
<dbReference type="PANTHER" id="PTHR32285">
    <property type="entry name" value="PROTEIN TRICHOME BIREFRINGENCE-LIKE 9-RELATED"/>
    <property type="match status" value="1"/>
</dbReference>
<organism evidence="3 4">
    <name type="scientific">Zostera marina</name>
    <name type="common">Eelgrass</name>
    <dbReference type="NCBI Taxonomy" id="29655"/>
    <lineage>
        <taxon>Eukaryota</taxon>
        <taxon>Viridiplantae</taxon>
        <taxon>Streptophyta</taxon>
        <taxon>Embryophyta</taxon>
        <taxon>Tracheophyta</taxon>
        <taxon>Spermatophyta</taxon>
        <taxon>Magnoliopsida</taxon>
        <taxon>Liliopsida</taxon>
        <taxon>Zosteraceae</taxon>
        <taxon>Zostera</taxon>
    </lineage>
</organism>
<feature type="domain" description="Trichome birefringence-like C-terminal" evidence="2">
    <location>
        <begin position="8"/>
        <end position="259"/>
    </location>
</feature>
<dbReference type="Pfam" id="PF13839">
    <property type="entry name" value="PC-Esterase"/>
    <property type="match status" value="1"/>
</dbReference>